<reference evidence="1 2" key="1">
    <citation type="journal article" date="2015" name="Genome Announc.">
        <title>Complete Genome Sequence of Enterotoxigenic Escherichia coli N4-Like Podophage Pollock.</title>
        <authorList>
            <person name="Patel R.S."/>
            <person name="Lessor L.E."/>
            <person name="Hernandez A.C."/>
            <person name="Kuty Everett G.F."/>
        </authorList>
    </citation>
    <scope>NUCLEOTIDE SEQUENCE [LARGE SCALE GENOMIC DNA]</scope>
</reference>
<dbReference type="OrthoDB" id="27065at10239"/>
<dbReference type="KEGG" id="vg:24724576"/>
<accession>A0A0A0YU65</accession>
<dbReference type="RefSeq" id="YP_009152140.1">
    <property type="nucleotide sequence ID" value="NC_027381.1"/>
</dbReference>
<dbReference type="EMBL" id="KM236242">
    <property type="protein sequence ID" value="AIX12398.1"/>
    <property type="molecule type" value="Genomic_DNA"/>
</dbReference>
<name>A0A0A0YU65_9CAUD</name>
<proteinExistence type="predicted"/>
<dbReference type="GeneID" id="24724576"/>
<dbReference type="Proteomes" id="UP000030324">
    <property type="component" value="Segment"/>
</dbReference>
<sequence>MNIQKFGEITFIGKSNLPAMTNFVFEVENKAESEMIENHQVKTLLMLTAVRNHFDSVISMVQNKLDKASISDFEDFSVPVGKSDKSPKEIVLESLSRIMNK</sequence>
<keyword evidence="2" id="KW-1185">Reference proteome</keyword>
<organism evidence="1 2">
    <name type="scientific">Escherichia phage Pollock</name>
    <dbReference type="NCBI Taxonomy" id="1540097"/>
    <lineage>
        <taxon>Viruses</taxon>
        <taxon>Duplodnaviria</taxon>
        <taxon>Heunggongvirae</taxon>
        <taxon>Uroviricota</taxon>
        <taxon>Caudoviricetes</taxon>
        <taxon>Schitoviridae</taxon>
        <taxon>Humphriesvirinae</taxon>
        <taxon>Pollockvirus</taxon>
        <taxon>Pollockvirus pollock</taxon>
    </lineage>
</organism>
<evidence type="ECO:0000313" key="2">
    <source>
        <dbReference type="Proteomes" id="UP000030324"/>
    </source>
</evidence>
<gene>
    <name evidence="1" type="ORF">CPT_Pollock39</name>
</gene>
<evidence type="ECO:0000313" key="1">
    <source>
        <dbReference type="EMBL" id="AIX12398.1"/>
    </source>
</evidence>
<protein>
    <submittedName>
        <fullName evidence="1">Uncharacterized protein</fullName>
    </submittedName>
</protein>